<accession>A0ACC2XIE9</accession>
<keyword evidence="2" id="KW-1185">Reference proteome</keyword>
<evidence type="ECO:0000313" key="1">
    <source>
        <dbReference type="EMBL" id="KAJ9123613.1"/>
    </source>
</evidence>
<reference evidence="1" key="1">
    <citation type="submission" date="2023-04" db="EMBL/GenBank/DDBJ databases">
        <title>Draft Genome sequencing of Naganishia species isolated from polar environments using Oxford Nanopore Technology.</title>
        <authorList>
            <person name="Leo P."/>
            <person name="Venkateswaran K."/>
        </authorList>
    </citation>
    <scope>NUCLEOTIDE SEQUENCE</scope>
    <source>
        <strain evidence="1">DBVPG 5303</strain>
    </source>
</reference>
<gene>
    <name evidence="1" type="ORF">QFC24_003829</name>
</gene>
<dbReference type="EMBL" id="JASBWV010000012">
    <property type="protein sequence ID" value="KAJ9123613.1"/>
    <property type="molecule type" value="Genomic_DNA"/>
</dbReference>
<dbReference type="Proteomes" id="UP001234202">
    <property type="component" value="Unassembled WGS sequence"/>
</dbReference>
<proteinExistence type="predicted"/>
<name>A0ACC2XIE9_9TREE</name>
<protein>
    <submittedName>
        <fullName evidence="1">Uncharacterized protein</fullName>
    </submittedName>
</protein>
<organism evidence="1 2">
    <name type="scientific">Naganishia onofrii</name>
    <dbReference type="NCBI Taxonomy" id="1851511"/>
    <lineage>
        <taxon>Eukaryota</taxon>
        <taxon>Fungi</taxon>
        <taxon>Dikarya</taxon>
        <taxon>Basidiomycota</taxon>
        <taxon>Agaricomycotina</taxon>
        <taxon>Tremellomycetes</taxon>
        <taxon>Filobasidiales</taxon>
        <taxon>Filobasidiaceae</taxon>
        <taxon>Naganishia</taxon>
    </lineage>
</organism>
<comment type="caution">
    <text evidence="1">The sequence shown here is derived from an EMBL/GenBank/DDBJ whole genome shotgun (WGS) entry which is preliminary data.</text>
</comment>
<sequence>MDPFLDFDDPAMQDQQPVDLIDYLTASSSSAPHSATMEDDSHWSLQDQQQMEYHTGTPPSASAQQTSSLKSSAPTTTADMFSYPSPTNTSNALAASLGFHLGDGTFGNPVDGEGEGEEGLSDDALARLLFAPSSSDPFMTSFDPAAGENTQQAQQQQQEQERELAAAYAAFAQQQGQHGWFNQPQQQQQQQHQLYNESAGGYGYTNDMNQSMHDTFLPQQQHQRGPTTTTVTNDMTFPFSTLGNHPRTQNGMETTLISAFPNNKHPTHEYDMYNHNQGHYGKPHSHNQSHIQHDHDQGQSLGHGHSPASTSAGGGAHSTSSPAASHGAVSVSLHPSSSTHPSSSSSSSSVGLSPGGTSVGTSGSPVHTHATPTSTSGSGRLGAQIEGGNGGGLKPFVVGEGMTLAPQLLNVHHHQQQQQQQHLNASMIGVNVVETAIGGTLPPPPLSSTATTTTTIEKPSVKLHNKVEKRYRYNVKNALETLRDAVPRLRQVYKTSLPLELATTDVEDAQGLMGGLERLGKPTKKTVMYGARLYIEYLETEQRVAEVRVKRGEEVVRQFFGGDEEGWARWVDGTEEVVGRVRTDYVALLEEKARVRAEASGMDDGVAGPQQVKVEQDDDEEEEEEEEERPKKRTKKQLLAAAAAGDSVEGKPSGGKIRKNAAGSTTTATGKRKSRAAGAGTTTTTTAVSAFYSFGLAYMVFPRATSLFGSTTAGTYARNASSSSHSGGSGSSGTGGKVLLAAAKSAEDLGRRALPPHRAPNGDTILDGVWFVLLGLAMTVFALWIAQRGRARVTGREKVVDFGEGDDEAEDVEGDDAEGREKWEHLAAELGVGTVSGMVEEISARIPMVGRPLRVSQNWYRLLSAFVGGDVDMGWVGNLHLRLRLARAANISESCALLHALSCKPDSERKVAWSAARKLAIDSNVRTIQDVAALQPRQAHALLDRIKPTSMPIEGIANQLVLEDLDRLYTQIYVGLIAASYPDHSNGTQLRVLVDNMQHSSTISSLADSAFKTRIHNVLTGVEKDSEAHTLGLVLIGLWGYIVGQESVRQRALANMLIAQQLRQADRSATGALISVDLVLGLILPGYRSSGTMSKQGTRRKVAVSTMAQELDTIAAVCLRYLLLLRSVPLLAKSEANRQERQRSSLYVRQACLEIRVLLARPAFDIHPDKENDQPRVIAAKDIQVLGIHANPYSEIDPLEGNNAGQDVDEHAEQAEFSRQTDRLIDLMTIVGYRAAGRAAGRDDDSGVEGDLDEL</sequence>
<evidence type="ECO:0000313" key="2">
    <source>
        <dbReference type="Proteomes" id="UP001234202"/>
    </source>
</evidence>